<dbReference type="EMBL" id="SEWE01000072">
    <property type="protein sequence ID" value="RYU75327.1"/>
    <property type="molecule type" value="Genomic_DNA"/>
</dbReference>
<dbReference type="AlphaFoldDB" id="A0A4V1ZA81"/>
<proteinExistence type="predicted"/>
<dbReference type="Proteomes" id="UP000294155">
    <property type="component" value="Unassembled WGS sequence"/>
</dbReference>
<keyword evidence="4" id="KW-1185">Reference proteome</keyword>
<evidence type="ECO:0000256" key="2">
    <source>
        <dbReference type="SAM" id="SignalP"/>
    </source>
</evidence>
<gene>
    <name evidence="3" type="ORF">EWM57_20025</name>
</gene>
<protein>
    <submittedName>
        <fullName evidence="3">Uncharacterized protein</fullName>
    </submittedName>
</protein>
<evidence type="ECO:0000313" key="4">
    <source>
        <dbReference type="Proteomes" id="UP000294155"/>
    </source>
</evidence>
<organism evidence="3 4">
    <name type="scientific">Hymenobacter persicinus</name>
    <dbReference type="NCBI Taxonomy" id="2025506"/>
    <lineage>
        <taxon>Bacteria</taxon>
        <taxon>Pseudomonadati</taxon>
        <taxon>Bacteroidota</taxon>
        <taxon>Cytophagia</taxon>
        <taxon>Cytophagales</taxon>
        <taxon>Hymenobacteraceae</taxon>
        <taxon>Hymenobacter</taxon>
    </lineage>
</organism>
<evidence type="ECO:0000256" key="1">
    <source>
        <dbReference type="SAM" id="MobiDB-lite"/>
    </source>
</evidence>
<dbReference type="RefSeq" id="WP_129923081.1">
    <property type="nucleotide sequence ID" value="NZ_SEWE01000072.1"/>
</dbReference>
<feature type="region of interest" description="Disordered" evidence="1">
    <location>
        <begin position="19"/>
        <end position="124"/>
    </location>
</feature>
<accession>A0A4V1ZA81</accession>
<feature type="signal peptide" evidence="2">
    <location>
        <begin position="1"/>
        <end position="21"/>
    </location>
</feature>
<keyword evidence="2" id="KW-0732">Signal</keyword>
<feature type="chain" id="PRO_5020506402" evidence="2">
    <location>
        <begin position="22"/>
        <end position="124"/>
    </location>
</feature>
<reference evidence="3 4" key="1">
    <citation type="submission" date="2019-02" db="EMBL/GenBank/DDBJ databases">
        <title>Bacterial novel species isolated from soil.</title>
        <authorList>
            <person name="Jung H.-Y."/>
        </authorList>
    </citation>
    <scope>NUCLEOTIDE SEQUENCE [LARGE SCALE GENOMIC DNA]</scope>
    <source>
        <strain evidence="3 4">1-3-3-3</strain>
    </source>
</reference>
<feature type="compositionally biased region" description="Polar residues" evidence="1">
    <location>
        <begin position="25"/>
        <end position="81"/>
    </location>
</feature>
<sequence>MKTQLTILAAALLLTAGAARAQTTPTSPQRAGVGNQTTLPPTNPTMPSNPGTISQQSTDQQPTMQRNTNLDVNVPQGQTIERNAVDQLPAREKTSAPYTPARQRAVRRGTSPARTPATTPPSQR</sequence>
<comment type="caution">
    <text evidence="3">The sequence shown here is derived from an EMBL/GenBank/DDBJ whole genome shotgun (WGS) entry which is preliminary data.</text>
</comment>
<evidence type="ECO:0000313" key="3">
    <source>
        <dbReference type="EMBL" id="RYU75327.1"/>
    </source>
</evidence>
<feature type="compositionally biased region" description="Low complexity" evidence="1">
    <location>
        <begin position="108"/>
        <end position="124"/>
    </location>
</feature>
<name>A0A4V1ZA81_9BACT</name>